<dbReference type="EMBL" id="JACRSX010000004">
    <property type="protein sequence ID" value="MBC8562097.1"/>
    <property type="molecule type" value="Genomic_DNA"/>
</dbReference>
<evidence type="ECO:0000313" key="2">
    <source>
        <dbReference type="Proteomes" id="UP000606193"/>
    </source>
</evidence>
<evidence type="ECO:0000313" key="1">
    <source>
        <dbReference type="EMBL" id="MBC8562097.1"/>
    </source>
</evidence>
<dbReference type="Proteomes" id="UP000606193">
    <property type="component" value="Unassembled WGS sequence"/>
</dbReference>
<dbReference type="Gene3D" id="3.90.105.50">
    <property type="match status" value="1"/>
</dbReference>
<sequence>MGEKTKEKQEVRISEKLLLSINEANALSGIGQNKLRELTLDPRCPFVLFVGRKRLIKRKAFEAFIDKELEI</sequence>
<reference evidence="1 2" key="1">
    <citation type="submission" date="2020-08" db="EMBL/GenBank/DDBJ databases">
        <title>Genome public.</title>
        <authorList>
            <person name="Liu C."/>
            <person name="Sun Q."/>
        </authorList>
    </citation>
    <scope>NUCLEOTIDE SEQUENCE [LARGE SCALE GENOMIC DNA]</scope>
    <source>
        <strain evidence="1 2">NSJ-37</strain>
    </source>
</reference>
<gene>
    <name evidence="1" type="ORF">H8704_05520</name>
</gene>
<keyword evidence="2" id="KW-1185">Reference proteome</keyword>
<comment type="caution">
    <text evidence="1">The sequence shown here is derived from an EMBL/GenBank/DDBJ whole genome shotgun (WGS) entry which is preliminary data.</text>
</comment>
<dbReference type="Pfam" id="PF09035">
    <property type="entry name" value="Tn916-Xis"/>
    <property type="match status" value="1"/>
</dbReference>
<name>A0ABR7N0G9_9FIRM</name>
<proteinExistence type="predicted"/>
<accession>A0ABR7N0G9</accession>
<dbReference type="RefSeq" id="WP_022465866.1">
    <property type="nucleotide sequence ID" value="NZ_JACRSX010000004.1"/>
</dbReference>
<dbReference type="InterPro" id="IPR038148">
    <property type="entry name" value="Tn1545/Tn916_Xis"/>
</dbReference>
<protein>
    <recommendedName>
        <fullName evidence="3">Helix-turn-helix domain-containing protein</fullName>
    </recommendedName>
</protein>
<organism evidence="1 2">
    <name type="scientific">Jutongia huaianensis</name>
    <dbReference type="NCBI Taxonomy" id="2763668"/>
    <lineage>
        <taxon>Bacteria</taxon>
        <taxon>Bacillati</taxon>
        <taxon>Bacillota</taxon>
        <taxon>Clostridia</taxon>
        <taxon>Lachnospirales</taxon>
        <taxon>Lachnospiraceae</taxon>
        <taxon>Jutongia</taxon>
    </lineage>
</organism>
<dbReference type="InterPro" id="IPR015122">
    <property type="entry name" value="Tn916-Xis"/>
</dbReference>
<evidence type="ECO:0008006" key="3">
    <source>
        <dbReference type="Google" id="ProtNLM"/>
    </source>
</evidence>